<evidence type="ECO:0000313" key="4">
    <source>
        <dbReference type="EMBL" id="CAI4051390.1"/>
    </source>
</evidence>
<organism evidence="4 5">
    <name type="scientific">Saccharomyces uvarum</name>
    <name type="common">Yeast</name>
    <name type="synonym">Saccharomyces bayanus var. uvarum</name>
    <dbReference type="NCBI Taxonomy" id="230603"/>
    <lineage>
        <taxon>Eukaryota</taxon>
        <taxon>Fungi</taxon>
        <taxon>Dikarya</taxon>
        <taxon>Ascomycota</taxon>
        <taxon>Saccharomycotina</taxon>
        <taxon>Saccharomycetes</taxon>
        <taxon>Saccharomycetales</taxon>
        <taxon>Saccharomycetaceae</taxon>
        <taxon>Saccharomyces</taxon>
    </lineage>
</organism>
<gene>
    <name evidence="4" type="primary">SUVC15G1450</name>
    <name evidence="4" type="ORF">SUVC_15G1450</name>
</gene>
<dbReference type="PANTHER" id="PTHR36089">
    <property type="entry name" value="CHITIN SYNTHASE 3 COMPLEX PROTEIN CSI2-RELATED"/>
    <property type="match status" value="1"/>
</dbReference>
<dbReference type="PANTHER" id="PTHR36089:SF1">
    <property type="entry name" value="CHITIN SYNTHASE 3 COMPLEX PROTEIN CSI2-RELATED"/>
    <property type="match status" value="1"/>
</dbReference>
<keyword evidence="3" id="KW-0732">Signal</keyword>
<reference evidence="4" key="1">
    <citation type="submission" date="2022-10" db="EMBL/GenBank/DDBJ databases">
        <authorList>
            <person name="Byrne P K."/>
        </authorList>
    </citation>
    <scope>NUCLEOTIDE SEQUENCE</scope>
    <source>
        <strain evidence="4">CBS7001</strain>
    </source>
</reference>
<evidence type="ECO:0000256" key="2">
    <source>
        <dbReference type="SAM" id="Phobius"/>
    </source>
</evidence>
<name>A0AA35J918_SACUV</name>
<feature type="compositionally biased region" description="Polar residues" evidence="1">
    <location>
        <begin position="290"/>
        <end position="324"/>
    </location>
</feature>
<dbReference type="GO" id="GO:0000324">
    <property type="term" value="C:fungal-type vacuole"/>
    <property type="evidence" value="ECO:0007669"/>
    <property type="project" value="TreeGrafter"/>
</dbReference>
<keyword evidence="2" id="KW-0812">Transmembrane</keyword>
<feature type="transmembrane region" description="Helical" evidence="2">
    <location>
        <begin position="134"/>
        <end position="156"/>
    </location>
</feature>
<feature type="compositionally biased region" description="Low complexity" evidence="1">
    <location>
        <begin position="43"/>
        <end position="81"/>
    </location>
</feature>
<protein>
    <recommendedName>
        <fullName evidence="6">Chitin synthase 3 complex protein csi2</fullName>
    </recommendedName>
</protein>
<dbReference type="EMBL" id="OX365926">
    <property type="protein sequence ID" value="CAI4051390.1"/>
    <property type="molecule type" value="Genomic_DNA"/>
</dbReference>
<evidence type="ECO:0008006" key="6">
    <source>
        <dbReference type="Google" id="ProtNLM"/>
    </source>
</evidence>
<feature type="region of interest" description="Disordered" evidence="1">
    <location>
        <begin position="290"/>
        <end position="344"/>
    </location>
</feature>
<keyword evidence="2" id="KW-1133">Transmembrane helix</keyword>
<evidence type="ECO:0000256" key="1">
    <source>
        <dbReference type="SAM" id="MobiDB-lite"/>
    </source>
</evidence>
<accession>A0AA35J918</accession>
<evidence type="ECO:0000256" key="3">
    <source>
        <dbReference type="SAM" id="SignalP"/>
    </source>
</evidence>
<feature type="signal peptide" evidence="3">
    <location>
        <begin position="1"/>
        <end position="28"/>
    </location>
</feature>
<dbReference type="Proteomes" id="UP001162090">
    <property type="component" value="Chromosome 15"/>
</dbReference>
<keyword evidence="2" id="KW-0472">Membrane</keyword>
<dbReference type="GO" id="GO:0005935">
    <property type="term" value="C:cellular bud neck"/>
    <property type="evidence" value="ECO:0007669"/>
    <property type="project" value="TreeGrafter"/>
</dbReference>
<sequence>MKLPKISIWKVLLLFNFFVLQDFQFASAANLPSLSTSTNANGSSSKDTSTTKATTSSSRSSATSQNVTSSKNTTSSTKMPKITSSASSSLYSNSSIASNQSGISTSSITPSSVYIPVTDGNEFIYQARHPDGTVFIAFASCLGAILLSLTAVWIVLTIKSWRSARRENKLRNLESQYQYDPFYFQSNSNDDDSETSSHSGDSDISEKILKNKSSRMSLYTLGSTSVLNLLNNTTDTNENFRSSMFISPTEILQRDANNSNTWSQQSNGSEAFESLSSTPKERIAAQIVGNFSDNSNTNPFNYTPYNLSPDSEDNSTPKSNVSQGKTKKYRPPSVHLDQLLDGKD</sequence>
<dbReference type="AlphaFoldDB" id="A0AA35J918"/>
<evidence type="ECO:0000313" key="5">
    <source>
        <dbReference type="Proteomes" id="UP001162090"/>
    </source>
</evidence>
<dbReference type="InterPro" id="IPR051009">
    <property type="entry name" value="PRM"/>
</dbReference>
<feature type="chain" id="PRO_5041396725" description="Chitin synthase 3 complex protein csi2" evidence="3">
    <location>
        <begin position="29"/>
        <end position="344"/>
    </location>
</feature>
<feature type="region of interest" description="Disordered" evidence="1">
    <location>
        <begin position="259"/>
        <end position="278"/>
    </location>
</feature>
<proteinExistence type="predicted"/>
<feature type="region of interest" description="Disordered" evidence="1">
    <location>
        <begin position="36"/>
        <end position="81"/>
    </location>
</feature>